<organism evidence="1 2">
    <name type="scientific">Suillus discolor</name>
    <dbReference type="NCBI Taxonomy" id="1912936"/>
    <lineage>
        <taxon>Eukaryota</taxon>
        <taxon>Fungi</taxon>
        <taxon>Dikarya</taxon>
        <taxon>Basidiomycota</taxon>
        <taxon>Agaricomycotina</taxon>
        <taxon>Agaricomycetes</taxon>
        <taxon>Agaricomycetidae</taxon>
        <taxon>Boletales</taxon>
        <taxon>Suillineae</taxon>
        <taxon>Suillaceae</taxon>
        <taxon>Suillus</taxon>
    </lineage>
</organism>
<evidence type="ECO:0000313" key="2">
    <source>
        <dbReference type="Proteomes" id="UP000823399"/>
    </source>
</evidence>
<protein>
    <recommendedName>
        <fullName evidence="3">F-box domain-containing protein</fullName>
    </recommendedName>
</protein>
<comment type="caution">
    <text evidence="1">The sequence shown here is derived from an EMBL/GenBank/DDBJ whole genome shotgun (WGS) entry which is preliminary data.</text>
</comment>
<evidence type="ECO:0008006" key="3">
    <source>
        <dbReference type="Google" id="ProtNLM"/>
    </source>
</evidence>
<sequence length="359" mass="40487">MNYSTPPINRLPVELLQQEFLLILNDIQGNPSIFSFGDTCISADVASPPLLLTHVCRLWRDIAHSTTAIWSRIHVALPGRIQPLKPFLPSLLEVWLARSGRRPLSLSIVSEQLCYSRDPEARCLPWLRPYQSEADRRLLEILLSVRGRWETVAIMSPAIYDWSGNIDTPRLRTLKCFLREFRRFNAPNLHCLHIFNRSDFPAKPAPICKDIRHLRLQHTSVNAIRFTSVIFPHLETMIVDDYSLGSGDRIDTVAQSRLKSMTLPLTSDRQEFIDILDGFHLPMLQKLTVVVEELRSLEIECIMAALAVATCSEPTVDLKMATPPSKVDIDIVEPLLLVAKEVTVCGKVLEDPVGGASVL</sequence>
<gene>
    <name evidence="1" type="ORF">F5147DRAFT_681128</name>
</gene>
<dbReference type="OrthoDB" id="2649251at2759"/>
<evidence type="ECO:0000313" key="1">
    <source>
        <dbReference type="EMBL" id="KAG2113475.1"/>
    </source>
</evidence>
<dbReference type="Proteomes" id="UP000823399">
    <property type="component" value="Unassembled WGS sequence"/>
</dbReference>
<dbReference type="AlphaFoldDB" id="A0A9P7FCL4"/>
<dbReference type="GeneID" id="64698611"/>
<dbReference type="RefSeq" id="XP_041295862.1">
    <property type="nucleotide sequence ID" value="XM_041436352.1"/>
</dbReference>
<dbReference type="EMBL" id="JABBWM010000012">
    <property type="protein sequence ID" value="KAG2113475.1"/>
    <property type="molecule type" value="Genomic_DNA"/>
</dbReference>
<keyword evidence="2" id="KW-1185">Reference proteome</keyword>
<reference evidence="1" key="1">
    <citation type="journal article" date="2020" name="New Phytol.">
        <title>Comparative genomics reveals dynamic genome evolution in host specialist ectomycorrhizal fungi.</title>
        <authorList>
            <person name="Lofgren L.A."/>
            <person name="Nguyen N.H."/>
            <person name="Vilgalys R."/>
            <person name="Ruytinx J."/>
            <person name="Liao H.L."/>
            <person name="Branco S."/>
            <person name="Kuo A."/>
            <person name="LaButti K."/>
            <person name="Lipzen A."/>
            <person name="Andreopoulos W."/>
            <person name="Pangilinan J."/>
            <person name="Riley R."/>
            <person name="Hundley H."/>
            <person name="Na H."/>
            <person name="Barry K."/>
            <person name="Grigoriev I.V."/>
            <person name="Stajich J.E."/>
            <person name="Kennedy P.G."/>
        </authorList>
    </citation>
    <scope>NUCLEOTIDE SEQUENCE</scope>
    <source>
        <strain evidence="1">FC423</strain>
    </source>
</reference>
<proteinExistence type="predicted"/>
<accession>A0A9P7FCL4</accession>
<name>A0A9P7FCL4_9AGAM</name>